<dbReference type="InterPro" id="IPR008271">
    <property type="entry name" value="Ser/Thr_kinase_AS"/>
</dbReference>
<evidence type="ECO:0000313" key="10">
    <source>
        <dbReference type="Proteomes" id="UP000054477"/>
    </source>
</evidence>
<dbReference type="PANTHER" id="PTHR45646">
    <property type="entry name" value="SERINE/THREONINE-PROTEIN KINASE DOA-RELATED"/>
    <property type="match status" value="1"/>
</dbReference>
<dbReference type="PROSITE" id="PS00108">
    <property type="entry name" value="PROTEIN_KINASE_ST"/>
    <property type="match status" value="1"/>
</dbReference>
<evidence type="ECO:0000256" key="2">
    <source>
        <dbReference type="ARBA" id="ARBA00022679"/>
    </source>
</evidence>
<dbReference type="InterPro" id="IPR011009">
    <property type="entry name" value="Kinase-like_dom_sf"/>
</dbReference>
<dbReference type="Proteomes" id="UP000054477">
    <property type="component" value="Unassembled WGS sequence"/>
</dbReference>
<keyword evidence="10" id="KW-1185">Reference proteome</keyword>
<dbReference type="InterPro" id="IPR017441">
    <property type="entry name" value="Protein_kinase_ATP_BS"/>
</dbReference>
<dbReference type="GO" id="GO:0005634">
    <property type="term" value="C:nucleus"/>
    <property type="evidence" value="ECO:0007669"/>
    <property type="project" value="TreeGrafter"/>
</dbReference>
<organism evidence="9 10">
    <name type="scientific">Laccaria amethystina LaAM-08-1</name>
    <dbReference type="NCBI Taxonomy" id="1095629"/>
    <lineage>
        <taxon>Eukaryota</taxon>
        <taxon>Fungi</taxon>
        <taxon>Dikarya</taxon>
        <taxon>Basidiomycota</taxon>
        <taxon>Agaricomycotina</taxon>
        <taxon>Agaricomycetes</taxon>
        <taxon>Agaricomycetidae</taxon>
        <taxon>Agaricales</taxon>
        <taxon>Agaricineae</taxon>
        <taxon>Hydnangiaceae</taxon>
        <taxon>Laccaria</taxon>
    </lineage>
</organism>
<dbReference type="PROSITE" id="PS50011">
    <property type="entry name" value="PROTEIN_KINASE_DOM"/>
    <property type="match status" value="1"/>
</dbReference>
<comment type="similarity">
    <text evidence="7">Belongs to the protein kinase superfamily.</text>
</comment>
<dbReference type="InterPro" id="IPR000719">
    <property type="entry name" value="Prot_kinase_dom"/>
</dbReference>
<keyword evidence="5 6" id="KW-0067">ATP-binding</keyword>
<dbReference type="SMART" id="SM00220">
    <property type="entry name" value="S_TKc"/>
    <property type="match status" value="1"/>
</dbReference>
<feature type="non-terminal residue" evidence="9">
    <location>
        <position position="1"/>
    </location>
</feature>
<protein>
    <recommendedName>
        <fullName evidence="8">Protein kinase domain-containing protein</fullName>
    </recommendedName>
</protein>
<evidence type="ECO:0000256" key="1">
    <source>
        <dbReference type="ARBA" id="ARBA00022527"/>
    </source>
</evidence>
<gene>
    <name evidence="9" type="ORF">K443DRAFT_634804</name>
</gene>
<accession>A0A0C9X5F1</accession>
<dbReference type="Gene3D" id="1.10.510.10">
    <property type="entry name" value="Transferase(Phosphotransferase) domain 1"/>
    <property type="match status" value="1"/>
</dbReference>
<evidence type="ECO:0000256" key="4">
    <source>
        <dbReference type="ARBA" id="ARBA00022777"/>
    </source>
</evidence>
<keyword evidence="2" id="KW-0808">Transferase</keyword>
<dbReference type="OrthoDB" id="5979581at2759"/>
<name>A0A0C9X5F1_9AGAR</name>
<sequence length="211" mass="24041">PARLCTSLNGRRYKILRKLGEGVSSSTWLAYNKKGEERYMYLAAKILTIDATHRHNAGKLRELEFLTEIEACNFLSLLRDHFIEQRPMGKHICLVQDLYSTSVSSLRRSPSKTLLPQMVRNVFSILVDALAQLHAMHIAHIDVKLDNLMFGNSLYYSDKDLQQYLDANPAEIEGQAQLEPGGESYLILKFQPIPNGYVYDTSAFEAELIFI</sequence>
<evidence type="ECO:0000256" key="6">
    <source>
        <dbReference type="PROSITE-ProRule" id="PRU10141"/>
    </source>
</evidence>
<dbReference type="Gene3D" id="3.30.200.20">
    <property type="entry name" value="Phosphorylase Kinase, domain 1"/>
    <property type="match status" value="1"/>
</dbReference>
<dbReference type="AlphaFoldDB" id="A0A0C9X5F1"/>
<dbReference type="EMBL" id="KN838720">
    <property type="protein sequence ID" value="KIJ96468.1"/>
    <property type="molecule type" value="Genomic_DNA"/>
</dbReference>
<keyword evidence="3 6" id="KW-0547">Nucleotide-binding</keyword>
<feature type="binding site" evidence="6">
    <location>
        <position position="45"/>
    </location>
    <ligand>
        <name>ATP</name>
        <dbReference type="ChEBI" id="CHEBI:30616"/>
    </ligand>
</feature>
<evidence type="ECO:0000256" key="5">
    <source>
        <dbReference type="ARBA" id="ARBA00022840"/>
    </source>
</evidence>
<feature type="domain" description="Protein kinase" evidence="8">
    <location>
        <begin position="13"/>
        <end position="211"/>
    </location>
</feature>
<dbReference type="GO" id="GO:0043484">
    <property type="term" value="P:regulation of RNA splicing"/>
    <property type="evidence" value="ECO:0007669"/>
    <property type="project" value="TreeGrafter"/>
</dbReference>
<keyword evidence="1 7" id="KW-0723">Serine/threonine-protein kinase</keyword>
<dbReference type="SUPFAM" id="SSF56112">
    <property type="entry name" value="Protein kinase-like (PK-like)"/>
    <property type="match status" value="1"/>
</dbReference>
<reference evidence="9 10" key="1">
    <citation type="submission" date="2014-04" db="EMBL/GenBank/DDBJ databases">
        <authorList>
            <consortium name="DOE Joint Genome Institute"/>
            <person name="Kuo A."/>
            <person name="Kohler A."/>
            <person name="Nagy L.G."/>
            <person name="Floudas D."/>
            <person name="Copeland A."/>
            <person name="Barry K.W."/>
            <person name="Cichocki N."/>
            <person name="Veneault-Fourrey C."/>
            <person name="LaButti K."/>
            <person name="Lindquist E.A."/>
            <person name="Lipzen A."/>
            <person name="Lundell T."/>
            <person name="Morin E."/>
            <person name="Murat C."/>
            <person name="Sun H."/>
            <person name="Tunlid A."/>
            <person name="Henrissat B."/>
            <person name="Grigoriev I.V."/>
            <person name="Hibbett D.S."/>
            <person name="Martin F."/>
            <person name="Nordberg H.P."/>
            <person name="Cantor M.N."/>
            <person name="Hua S.X."/>
        </authorList>
    </citation>
    <scope>NUCLEOTIDE SEQUENCE [LARGE SCALE GENOMIC DNA]</scope>
    <source>
        <strain evidence="9 10">LaAM-08-1</strain>
    </source>
</reference>
<dbReference type="HOGENOM" id="CLU_1307454_0_0_1"/>
<dbReference type="PANTHER" id="PTHR45646:SF11">
    <property type="entry name" value="SERINE_THREONINE-PROTEIN KINASE DOA"/>
    <property type="match status" value="1"/>
</dbReference>
<keyword evidence="4" id="KW-0418">Kinase</keyword>
<dbReference type="InterPro" id="IPR051175">
    <property type="entry name" value="CLK_kinases"/>
</dbReference>
<reference evidence="10" key="2">
    <citation type="submission" date="2015-01" db="EMBL/GenBank/DDBJ databases">
        <title>Evolutionary Origins and Diversification of the Mycorrhizal Mutualists.</title>
        <authorList>
            <consortium name="DOE Joint Genome Institute"/>
            <consortium name="Mycorrhizal Genomics Consortium"/>
            <person name="Kohler A."/>
            <person name="Kuo A."/>
            <person name="Nagy L.G."/>
            <person name="Floudas D."/>
            <person name="Copeland A."/>
            <person name="Barry K.W."/>
            <person name="Cichocki N."/>
            <person name="Veneault-Fourrey C."/>
            <person name="LaButti K."/>
            <person name="Lindquist E.A."/>
            <person name="Lipzen A."/>
            <person name="Lundell T."/>
            <person name="Morin E."/>
            <person name="Murat C."/>
            <person name="Riley R."/>
            <person name="Ohm R."/>
            <person name="Sun H."/>
            <person name="Tunlid A."/>
            <person name="Henrissat B."/>
            <person name="Grigoriev I.V."/>
            <person name="Hibbett D.S."/>
            <person name="Martin F."/>
        </authorList>
    </citation>
    <scope>NUCLEOTIDE SEQUENCE [LARGE SCALE GENOMIC DNA]</scope>
    <source>
        <strain evidence="10">LaAM-08-1</strain>
    </source>
</reference>
<evidence type="ECO:0000256" key="3">
    <source>
        <dbReference type="ARBA" id="ARBA00022741"/>
    </source>
</evidence>
<dbReference type="GO" id="GO:0005524">
    <property type="term" value="F:ATP binding"/>
    <property type="evidence" value="ECO:0007669"/>
    <property type="project" value="UniProtKB-UniRule"/>
</dbReference>
<dbReference type="PROSITE" id="PS00107">
    <property type="entry name" value="PROTEIN_KINASE_ATP"/>
    <property type="match status" value="1"/>
</dbReference>
<proteinExistence type="inferred from homology"/>
<evidence type="ECO:0000313" key="9">
    <source>
        <dbReference type="EMBL" id="KIJ96468.1"/>
    </source>
</evidence>
<evidence type="ECO:0000256" key="7">
    <source>
        <dbReference type="RuleBase" id="RU000304"/>
    </source>
</evidence>
<dbReference type="Pfam" id="PF00069">
    <property type="entry name" value="Pkinase"/>
    <property type="match status" value="1"/>
</dbReference>
<evidence type="ECO:0000259" key="8">
    <source>
        <dbReference type="PROSITE" id="PS50011"/>
    </source>
</evidence>
<dbReference type="STRING" id="1095629.A0A0C9X5F1"/>
<dbReference type="GO" id="GO:0004674">
    <property type="term" value="F:protein serine/threonine kinase activity"/>
    <property type="evidence" value="ECO:0007669"/>
    <property type="project" value="UniProtKB-KW"/>
</dbReference>